<evidence type="ECO:0000256" key="1">
    <source>
        <dbReference type="SAM" id="MobiDB-lite"/>
    </source>
</evidence>
<feature type="region of interest" description="Disordered" evidence="1">
    <location>
        <begin position="27"/>
        <end position="112"/>
    </location>
</feature>
<accession>A0A6J4L8G2</accession>
<reference evidence="2" key="1">
    <citation type="submission" date="2020-02" db="EMBL/GenBank/DDBJ databases">
        <authorList>
            <person name="Meier V. D."/>
        </authorList>
    </citation>
    <scope>NUCLEOTIDE SEQUENCE</scope>
    <source>
        <strain evidence="2">AVDCRST_MAG71</strain>
    </source>
</reference>
<feature type="compositionally biased region" description="Basic and acidic residues" evidence="1">
    <location>
        <begin position="93"/>
        <end position="112"/>
    </location>
</feature>
<evidence type="ECO:0000313" key="2">
    <source>
        <dbReference type="EMBL" id="CAA9325442.1"/>
    </source>
</evidence>
<gene>
    <name evidence="2" type="ORF">AVDCRST_MAG71-1478</name>
</gene>
<feature type="non-terminal residue" evidence="2">
    <location>
        <position position="1"/>
    </location>
</feature>
<name>A0A6J4L8G2_9GAMM</name>
<feature type="compositionally biased region" description="Basic residues" evidence="1">
    <location>
        <begin position="60"/>
        <end position="71"/>
    </location>
</feature>
<dbReference type="AlphaFoldDB" id="A0A6J4L8G2"/>
<organism evidence="2">
    <name type="scientific">uncultured Lysobacter sp</name>
    <dbReference type="NCBI Taxonomy" id="271060"/>
    <lineage>
        <taxon>Bacteria</taxon>
        <taxon>Pseudomonadati</taxon>
        <taxon>Pseudomonadota</taxon>
        <taxon>Gammaproteobacteria</taxon>
        <taxon>Lysobacterales</taxon>
        <taxon>Lysobacteraceae</taxon>
        <taxon>Lysobacter</taxon>
        <taxon>environmental samples</taxon>
    </lineage>
</organism>
<feature type="compositionally biased region" description="Basic and acidic residues" evidence="1">
    <location>
        <begin position="72"/>
        <end position="86"/>
    </location>
</feature>
<proteinExistence type="predicted"/>
<feature type="non-terminal residue" evidence="2">
    <location>
        <position position="112"/>
    </location>
</feature>
<sequence length="112" mass="12679">DPARLPDRPRARPGRCPAAGWRLRHPAAADRADRCHVFPHDPPADEAREGTSRDAGAAVQRRRGDHQRRHCRDGVGYRRELRDRGSGRQRAASRAEGRDRERAAQGHLEVRL</sequence>
<dbReference type="EMBL" id="CADCUA010000364">
    <property type="protein sequence ID" value="CAA9325442.1"/>
    <property type="molecule type" value="Genomic_DNA"/>
</dbReference>
<feature type="compositionally biased region" description="Basic and acidic residues" evidence="1">
    <location>
        <begin position="27"/>
        <end position="52"/>
    </location>
</feature>
<protein>
    <submittedName>
        <fullName evidence="2">Protein translocase subunit YajC</fullName>
    </submittedName>
</protein>